<dbReference type="GO" id="GO:0006352">
    <property type="term" value="P:DNA-templated transcription initiation"/>
    <property type="evidence" value="ECO:0007669"/>
    <property type="project" value="InterPro"/>
</dbReference>
<evidence type="ECO:0000256" key="3">
    <source>
        <dbReference type="ARBA" id="ARBA00023082"/>
    </source>
</evidence>
<dbReference type="InterPro" id="IPR014325">
    <property type="entry name" value="RNA_pol_sigma-E_actinobac"/>
</dbReference>
<dbReference type="InterPro" id="IPR014284">
    <property type="entry name" value="RNA_pol_sigma-70_dom"/>
</dbReference>
<dbReference type="Gene3D" id="1.10.1740.10">
    <property type="match status" value="1"/>
</dbReference>
<dbReference type="Gene3D" id="1.10.10.10">
    <property type="entry name" value="Winged helix-like DNA-binding domain superfamily/Winged helix DNA-binding domain"/>
    <property type="match status" value="1"/>
</dbReference>
<dbReference type="InterPro" id="IPR007627">
    <property type="entry name" value="RNA_pol_sigma70_r2"/>
</dbReference>
<dbReference type="InterPro" id="IPR013324">
    <property type="entry name" value="RNA_pol_sigma_r3/r4-like"/>
</dbReference>
<keyword evidence="3" id="KW-0731">Sigma factor</keyword>
<dbReference type="PANTHER" id="PTHR43133:SF50">
    <property type="entry name" value="ECF RNA POLYMERASE SIGMA FACTOR SIGM"/>
    <property type="match status" value="1"/>
</dbReference>
<evidence type="ECO:0000256" key="5">
    <source>
        <dbReference type="ARBA" id="ARBA00023163"/>
    </source>
</evidence>
<dbReference type="SUPFAM" id="SSF88659">
    <property type="entry name" value="Sigma3 and sigma4 domains of RNA polymerase sigma factors"/>
    <property type="match status" value="1"/>
</dbReference>
<dbReference type="EMBL" id="BNBO01000010">
    <property type="protein sequence ID" value="GHH68216.1"/>
    <property type="molecule type" value="Genomic_DNA"/>
</dbReference>
<reference evidence="9" key="1">
    <citation type="journal article" date="2014" name="Int. J. Syst. Evol. Microbiol.">
        <title>Complete genome sequence of Corynebacterium casei LMG S-19264T (=DSM 44701T), isolated from a smear-ripened cheese.</title>
        <authorList>
            <consortium name="US DOE Joint Genome Institute (JGI-PGF)"/>
            <person name="Walter F."/>
            <person name="Albersmeier A."/>
            <person name="Kalinowski J."/>
            <person name="Ruckert C."/>
        </authorList>
    </citation>
    <scope>NUCLEOTIDE SEQUENCE</scope>
    <source>
        <strain evidence="9">JCM 4646</strain>
    </source>
</reference>
<dbReference type="InterPro" id="IPR013249">
    <property type="entry name" value="RNA_pol_sigma70_r4_t2"/>
</dbReference>
<evidence type="ECO:0000256" key="2">
    <source>
        <dbReference type="ARBA" id="ARBA00023015"/>
    </source>
</evidence>
<dbReference type="NCBIfam" id="TIGR02983">
    <property type="entry name" value="SigE-fam_strep"/>
    <property type="match status" value="1"/>
</dbReference>
<organism evidence="9 10">
    <name type="scientific">Kitasatospora indigofera</name>
    <dbReference type="NCBI Taxonomy" id="67307"/>
    <lineage>
        <taxon>Bacteria</taxon>
        <taxon>Bacillati</taxon>
        <taxon>Actinomycetota</taxon>
        <taxon>Actinomycetes</taxon>
        <taxon>Kitasatosporales</taxon>
        <taxon>Streptomycetaceae</taxon>
        <taxon>Kitasatospora</taxon>
    </lineage>
</organism>
<dbReference type="Pfam" id="PF08281">
    <property type="entry name" value="Sigma70_r4_2"/>
    <property type="match status" value="1"/>
</dbReference>
<evidence type="ECO:0000313" key="10">
    <source>
        <dbReference type="Proteomes" id="UP000617734"/>
    </source>
</evidence>
<dbReference type="InterPro" id="IPR013325">
    <property type="entry name" value="RNA_pol_sigma_r2"/>
</dbReference>
<comment type="caution">
    <text evidence="9">The sequence shown here is derived from an EMBL/GenBank/DDBJ whole genome shotgun (WGS) entry which is preliminary data.</text>
</comment>
<name>A0A919FLS8_9ACTN</name>
<dbReference type="GO" id="GO:0016987">
    <property type="term" value="F:sigma factor activity"/>
    <property type="evidence" value="ECO:0007669"/>
    <property type="project" value="UniProtKB-KW"/>
</dbReference>
<gene>
    <name evidence="9" type="primary">rpoE</name>
    <name evidence="9" type="ORF">GCM10018781_24490</name>
</gene>
<feature type="domain" description="RNA polymerase sigma-70 region 2" evidence="7">
    <location>
        <begin position="13"/>
        <end position="78"/>
    </location>
</feature>
<dbReference type="SUPFAM" id="SSF88946">
    <property type="entry name" value="Sigma2 domain of RNA polymerase sigma factors"/>
    <property type="match status" value="1"/>
</dbReference>
<dbReference type="RefSeq" id="WP_190210846.1">
    <property type="nucleotide sequence ID" value="NZ_BNBO01000010.1"/>
</dbReference>
<keyword evidence="5" id="KW-0804">Transcription</keyword>
<protein>
    <submittedName>
        <fullName evidence="9">RNA polymerase sigma24 factor</fullName>
    </submittedName>
</protein>
<evidence type="ECO:0000313" key="9">
    <source>
        <dbReference type="EMBL" id="GHH68216.1"/>
    </source>
</evidence>
<sequence length="172" mass="18909">MSPDLERSFDEFVASRYPALRRTGFLLCGDWHLAEDLVQTTLVKLYARWPRLRDPQSASGYARTTLVRSFVDTRRLRRSSEVVASELPDGPGPGTSGGSGDPERRLALLAALARVTPAYRAVLVLRFWEDQTIEATAAILRQSTGTVKSNTSRGLVQLRAILGDSLHEIAAG</sequence>
<evidence type="ECO:0000256" key="1">
    <source>
        <dbReference type="ARBA" id="ARBA00010641"/>
    </source>
</evidence>
<dbReference type="GO" id="GO:0003677">
    <property type="term" value="F:DNA binding"/>
    <property type="evidence" value="ECO:0007669"/>
    <property type="project" value="UniProtKB-KW"/>
</dbReference>
<dbReference type="Proteomes" id="UP000617734">
    <property type="component" value="Unassembled WGS sequence"/>
</dbReference>
<dbReference type="Pfam" id="PF04542">
    <property type="entry name" value="Sigma70_r2"/>
    <property type="match status" value="1"/>
</dbReference>
<keyword evidence="4" id="KW-0238">DNA-binding</keyword>
<proteinExistence type="inferred from homology"/>
<keyword evidence="10" id="KW-1185">Reference proteome</keyword>
<dbReference type="InterPro" id="IPR039425">
    <property type="entry name" value="RNA_pol_sigma-70-like"/>
</dbReference>
<dbReference type="InterPro" id="IPR036388">
    <property type="entry name" value="WH-like_DNA-bd_sf"/>
</dbReference>
<dbReference type="AlphaFoldDB" id="A0A919FLS8"/>
<comment type="similarity">
    <text evidence="1">Belongs to the sigma-70 factor family. ECF subfamily.</text>
</comment>
<dbReference type="PANTHER" id="PTHR43133">
    <property type="entry name" value="RNA POLYMERASE ECF-TYPE SIGMA FACTO"/>
    <property type="match status" value="1"/>
</dbReference>
<dbReference type="NCBIfam" id="TIGR02937">
    <property type="entry name" value="sigma70-ECF"/>
    <property type="match status" value="1"/>
</dbReference>
<accession>A0A919FLS8</accession>
<keyword evidence="2" id="KW-0805">Transcription regulation</keyword>
<evidence type="ECO:0000256" key="6">
    <source>
        <dbReference type="SAM" id="MobiDB-lite"/>
    </source>
</evidence>
<evidence type="ECO:0000256" key="4">
    <source>
        <dbReference type="ARBA" id="ARBA00023125"/>
    </source>
</evidence>
<reference evidence="9" key="2">
    <citation type="submission" date="2020-09" db="EMBL/GenBank/DDBJ databases">
        <authorList>
            <person name="Sun Q."/>
            <person name="Ohkuma M."/>
        </authorList>
    </citation>
    <scope>NUCLEOTIDE SEQUENCE</scope>
    <source>
        <strain evidence="9">JCM 4646</strain>
    </source>
</reference>
<feature type="domain" description="RNA polymerase sigma factor 70 region 4 type 2" evidence="8">
    <location>
        <begin position="106"/>
        <end position="158"/>
    </location>
</feature>
<evidence type="ECO:0000259" key="7">
    <source>
        <dbReference type="Pfam" id="PF04542"/>
    </source>
</evidence>
<feature type="region of interest" description="Disordered" evidence="6">
    <location>
        <begin position="81"/>
        <end position="101"/>
    </location>
</feature>
<dbReference type="GeneID" id="95352899"/>
<evidence type="ECO:0000259" key="8">
    <source>
        <dbReference type="Pfam" id="PF08281"/>
    </source>
</evidence>